<gene>
    <name evidence="7" type="ORF">LNTAR_03664</name>
</gene>
<keyword evidence="3 5" id="KW-0949">S-adenosyl-L-methionine</keyword>
<feature type="binding site" evidence="5">
    <location>
        <begin position="243"/>
        <end position="249"/>
    </location>
    <ligand>
        <name>S-adenosyl-L-methionine</name>
        <dbReference type="ChEBI" id="CHEBI:59789"/>
    </ligand>
</feature>
<dbReference type="Gene3D" id="3.40.50.150">
    <property type="entry name" value="Vaccinia Virus protein VP39"/>
    <property type="match status" value="1"/>
</dbReference>
<dbReference type="GO" id="GO:0001510">
    <property type="term" value="P:RNA methylation"/>
    <property type="evidence" value="ECO:0007669"/>
    <property type="project" value="InterPro"/>
</dbReference>
<feature type="binding site" evidence="5">
    <location>
        <position position="292"/>
    </location>
    <ligand>
        <name>S-adenosyl-L-methionine</name>
        <dbReference type="ChEBI" id="CHEBI:59789"/>
    </ligand>
</feature>
<keyword evidence="4 5" id="KW-0694">RNA-binding</keyword>
<dbReference type="RefSeq" id="WP_007280900.1">
    <property type="nucleotide sequence ID" value="NZ_ABCK01000032.1"/>
</dbReference>
<dbReference type="InterPro" id="IPR023267">
    <property type="entry name" value="RCMT"/>
</dbReference>
<comment type="similarity">
    <text evidence="5">Belongs to the class I-like SAM-binding methyltransferase superfamily. RsmB/NOP family.</text>
</comment>
<evidence type="ECO:0000313" key="7">
    <source>
        <dbReference type="EMBL" id="EDM25344.1"/>
    </source>
</evidence>
<sequence>MKDNKTFKTLSLATQVLKNWTQSHNFDLELNRLRRSGNHESDLKRASQLCLCVFRKKESLEKIVKKLSQKRPRGRVMHLLLPSMAAMLYMDKITPQGFADSAVEAAKKILSKHEANFLNSFFHKLVDQKENLLREAQNDLNLGSELEKNWKKSFSAEQVQSFASTLSLEAELNCRLINYDNHDLLSPLEDLAWDSPFQFYKINDAAKFISQTPQENFYIQDPATSLCISLLKPQKDEVIADLCSAPGGKTLMISHLLEGTGQVFASDISEKRLERLRENLAHQSNVTVQCLDARSSDYSEKFDAILLDVPCSNTGVLRRKPDARWSFSQKKVNELVELQAEILAQAAKMLKAGGRICYSTCSIEAAENIQQVENFIKSHPDFELSESRQLYPCPQHDGAFAATLQRK</sequence>
<dbReference type="Proteomes" id="UP000004947">
    <property type="component" value="Unassembled WGS sequence"/>
</dbReference>
<dbReference type="InterPro" id="IPR049560">
    <property type="entry name" value="MeTrfase_RsmB-F_NOP2_cat"/>
</dbReference>
<dbReference type="PANTHER" id="PTHR22807:SF53">
    <property type="entry name" value="RIBOSOMAL RNA SMALL SUBUNIT METHYLTRANSFERASE B-RELATED"/>
    <property type="match status" value="1"/>
</dbReference>
<dbReference type="SUPFAM" id="SSF53335">
    <property type="entry name" value="S-adenosyl-L-methionine-dependent methyltransferases"/>
    <property type="match status" value="1"/>
</dbReference>
<evidence type="ECO:0000256" key="4">
    <source>
        <dbReference type="ARBA" id="ARBA00022884"/>
    </source>
</evidence>
<evidence type="ECO:0000259" key="6">
    <source>
        <dbReference type="PROSITE" id="PS51686"/>
    </source>
</evidence>
<keyword evidence="2 5" id="KW-0808">Transferase</keyword>
<keyword evidence="8" id="KW-1185">Reference proteome</keyword>
<evidence type="ECO:0000256" key="2">
    <source>
        <dbReference type="ARBA" id="ARBA00022679"/>
    </source>
</evidence>
<feature type="active site" description="Nucleophile" evidence="5">
    <location>
        <position position="361"/>
    </location>
</feature>
<dbReference type="AlphaFoldDB" id="A6DSU1"/>
<dbReference type="SUPFAM" id="SSF48013">
    <property type="entry name" value="NusB-like"/>
    <property type="match status" value="1"/>
</dbReference>
<dbReference type="InterPro" id="IPR035926">
    <property type="entry name" value="NusB-like_sf"/>
</dbReference>
<evidence type="ECO:0000313" key="8">
    <source>
        <dbReference type="Proteomes" id="UP000004947"/>
    </source>
</evidence>
<dbReference type="GO" id="GO:0003723">
    <property type="term" value="F:RNA binding"/>
    <property type="evidence" value="ECO:0007669"/>
    <property type="project" value="UniProtKB-UniRule"/>
</dbReference>
<dbReference type="InterPro" id="IPR006027">
    <property type="entry name" value="NusB_RsmB_TIM44"/>
</dbReference>
<dbReference type="OrthoDB" id="9810297at2"/>
<evidence type="ECO:0000256" key="3">
    <source>
        <dbReference type="ARBA" id="ARBA00022691"/>
    </source>
</evidence>
<protein>
    <submittedName>
        <fullName evidence="7">tRNA and rRNA cytosine-C5-methylase</fullName>
    </submittedName>
</protein>
<dbReference type="EMBL" id="ABCK01000032">
    <property type="protein sequence ID" value="EDM25344.1"/>
    <property type="molecule type" value="Genomic_DNA"/>
</dbReference>
<dbReference type="Pfam" id="PF01189">
    <property type="entry name" value="Methyltr_RsmB-F"/>
    <property type="match status" value="1"/>
</dbReference>
<dbReference type="InterPro" id="IPR001678">
    <property type="entry name" value="MeTrfase_RsmB-F_NOP2_dom"/>
</dbReference>
<keyword evidence="1 5" id="KW-0489">Methyltransferase</keyword>
<evidence type="ECO:0000256" key="5">
    <source>
        <dbReference type="PROSITE-ProRule" id="PRU01023"/>
    </source>
</evidence>
<accession>A6DSU1</accession>
<dbReference type="GO" id="GO:0008173">
    <property type="term" value="F:RNA methyltransferase activity"/>
    <property type="evidence" value="ECO:0007669"/>
    <property type="project" value="InterPro"/>
</dbReference>
<dbReference type="GO" id="GO:0006355">
    <property type="term" value="P:regulation of DNA-templated transcription"/>
    <property type="evidence" value="ECO:0007669"/>
    <property type="project" value="InterPro"/>
</dbReference>
<dbReference type="CDD" id="cd02440">
    <property type="entry name" value="AdoMet_MTases"/>
    <property type="match status" value="1"/>
</dbReference>
<dbReference type="eggNOG" id="COG0144">
    <property type="taxonomic scope" value="Bacteria"/>
</dbReference>
<dbReference type="STRING" id="313628.LNTAR_03664"/>
<organism evidence="7 8">
    <name type="scientific">Lentisphaera araneosa HTCC2155</name>
    <dbReference type="NCBI Taxonomy" id="313628"/>
    <lineage>
        <taxon>Bacteria</taxon>
        <taxon>Pseudomonadati</taxon>
        <taxon>Lentisphaerota</taxon>
        <taxon>Lentisphaeria</taxon>
        <taxon>Lentisphaerales</taxon>
        <taxon>Lentisphaeraceae</taxon>
        <taxon>Lentisphaera</taxon>
    </lineage>
</organism>
<evidence type="ECO:0000256" key="1">
    <source>
        <dbReference type="ARBA" id="ARBA00022603"/>
    </source>
</evidence>
<dbReference type="PROSITE" id="PS51686">
    <property type="entry name" value="SAM_MT_RSMB_NOP"/>
    <property type="match status" value="1"/>
</dbReference>
<reference evidence="7 8" key="1">
    <citation type="journal article" date="2010" name="J. Bacteriol.">
        <title>Genome sequence of Lentisphaera araneosa HTCC2155T, the type species of the order Lentisphaerales in the phylum Lentisphaerae.</title>
        <authorList>
            <person name="Thrash J.C."/>
            <person name="Cho J.C."/>
            <person name="Vergin K.L."/>
            <person name="Morris R.M."/>
            <person name="Giovannoni S.J."/>
        </authorList>
    </citation>
    <scope>NUCLEOTIDE SEQUENCE [LARGE SCALE GENOMIC DNA]</scope>
    <source>
        <strain evidence="7 8">HTCC2155</strain>
    </source>
</reference>
<dbReference type="PANTHER" id="PTHR22807">
    <property type="entry name" value="NOP2 YEAST -RELATED NOL1/NOP2/FMU SUN DOMAIN-CONTAINING"/>
    <property type="match status" value="1"/>
</dbReference>
<name>A6DSU1_9BACT</name>
<dbReference type="Gene3D" id="1.10.940.10">
    <property type="entry name" value="NusB-like"/>
    <property type="match status" value="1"/>
</dbReference>
<feature type="binding site" evidence="5">
    <location>
        <position position="308"/>
    </location>
    <ligand>
        <name>S-adenosyl-L-methionine</name>
        <dbReference type="ChEBI" id="CHEBI:59789"/>
    </ligand>
</feature>
<dbReference type="InterPro" id="IPR029063">
    <property type="entry name" value="SAM-dependent_MTases_sf"/>
</dbReference>
<comment type="caution">
    <text evidence="7">The sequence shown here is derived from an EMBL/GenBank/DDBJ whole genome shotgun (WGS) entry which is preliminary data.</text>
</comment>
<dbReference type="Pfam" id="PF01029">
    <property type="entry name" value="NusB"/>
    <property type="match status" value="1"/>
</dbReference>
<feature type="domain" description="SAM-dependent MTase RsmB/NOP-type" evidence="6">
    <location>
        <begin position="151"/>
        <end position="407"/>
    </location>
</feature>
<feature type="binding site" evidence="5">
    <location>
        <position position="267"/>
    </location>
    <ligand>
        <name>S-adenosyl-L-methionine</name>
        <dbReference type="ChEBI" id="CHEBI:59789"/>
    </ligand>
</feature>
<proteinExistence type="inferred from homology"/>
<dbReference type="PRINTS" id="PR02008">
    <property type="entry name" value="RCMTFAMILY"/>
</dbReference>